<reference evidence="14 15" key="1">
    <citation type="submission" date="2019-06" db="EMBL/GenBank/DDBJ databases">
        <title>Complete genome of Microbacterium foliorum M2.</title>
        <authorList>
            <person name="Cao G."/>
        </authorList>
    </citation>
    <scope>NUCLEOTIDE SEQUENCE [LARGE SCALE GENOMIC DNA]</scope>
    <source>
        <strain evidence="14 15">M2</strain>
    </source>
</reference>
<feature type="active site" description="Proton acceptor" evidence="12">
    <location>
        <position position="195"/>
    </location>
</feature>
<dbReference type="GO" id="GO:0009236">
    <property type="term" value="P:cobalamin biosynthetic process"/>
    <property type="evidence" value="ECO:0007669"/>
    <property type="project" value="UniProtKB-KW"/>
</dbReference>
<dbReference type="UniPathway" id="UPA00262">
    <property type="reaction ID" value="UER00222"/>
</dbReference>
<dbReference type="NCBIfam" id="TIGR01470">
    <property type="entry name" value="cysG_Nterm"/>
    <property type="match status" value="1"/>
</dbReference>
<evidence type="ECO:0000256" key="11">
    <source>
        <dbReference type="ARBA" id="ARBA00047561"/>
    </source>
</evidence>
<evidence type="ECO:0000256" key="4">
    <source>
        <dbReference type="ARBA" id="ARBA00022679"/>
    </source>
</evidence>
<dbReference type="PANTHER" id="PTHR45790">
    <property type="entry name" value="SIROHEME SYNTHASE-RELATED"/>
    <property type="match status" value="1"/>
</dbReference>
<comment type="catalytic activity">
    <reaction evidence="11">
        <text>precorrin-2 + NAD(+) = sirohydrochlorin + NADH + 2 H(+)</text>
        <dbReference type="Rhea" id="RHEA:15613"/>
        <dbReference type="ChEBI" id="CHEBI:15378"/>
        <dbReference type="ChEBI" id="CHEBI:57540"/>
        <dbReference type="ChEBI" id="CHEBI:57945"/>
        <dbReference type="ChEBI" id="CHEBI:58351"/>
        <dbReference type="ChEBI" id="CHEBI:58827"/>
        <dbReference type="EC" id="1.3.1.76"/>
    </reaction>
</comment>
<dbReference type="InterPro" id="IPR036291">
    <property type="entry name" value="NAD(P)-bd_dom_sf"/>
</dbReference>
<dbReference type="GO" id="GO:0004851">
    <property type="term" value="F:uroporphyrin-III C-methyltransferase activity"/>
    <property type="evidence" value="ECO:0007669"/>
    <property type="project" value="UniProtKB-EC"/>
</dbReference>
<keyword evidence="6" id="KW-0560">Oxidoreductase</keyword>
<evidence type="ECO:0000256" key="1">
    <source>
        <dbReference type="ARBA" id="ARBA00005010"/>
    </source>
</evidence>
<evidence type="ECO:0000259" key="13">
    <source>
        <dbReference type="Pfam" id="PF00590"/>
    </source>
</evidence>
<dbReference type="InterPro" id="IPR014777">
    <property type="entry name" value="4pyrrole_Mease_sub1"/>
</dbReference>
<dbReference type="Pfam" id="PF00590">
    <property type="entry name" value="TP_methylase"/>
    <property type="match status" value="1"/>
</dbReference>
<organism evidence="14 15">
    <name type="scientific">Microbacterium foliorum</name>
    <dbReference type="NCBI Taxonomy" id="104336"/>
    <lineage>
        <taxon>Bacteria</taxon>
        <taxon>Bacillati</taxon>
        <taxon>Actinomycetota</taxon>
        <taxon>Actinomycetes</taxon>
        <taxon>Micrococcales</taxon>
        <taxon>Microbacteriaceae</taxon>
        <taxon>Microbacterium</taxon>
    </lineage>
</organism>
<dbReference type="InterPro" id="IPR000878">
    <property type="entry name" value="4pyrrol_Mease"/>
</dbReference>
<evidence type="ECO:0000313" key="14">
    <source>
        <dbReference type="EMBL" id="QDE33872.1"/>
    </source>
</evidence>
<dbReference type="PIRSF" id="PIRSF036426">
    <property type="entry name" value="Sirohaem_synth"/>
    <property type="match status" value="1"/>
</dbReference>
<keyword evidence="8" id="KW-0456">Lyase</keyword>
<keyword evidence="7" id="KW-0520">NAD</keyword>
<dbReference type="SUPFAM" id="SSF53790">
    <property type="entry name" value="Tetrapyrrole methylase"/>
    <property type="match status" value="1"/>
</dbReference>
<dbReference type="InterPro" id="IPR012409">
    <property type="entry name" value="Sirohaem_synth"/>
</dbReference>
<evidence type="ECO:0000256" key="2">
    <source>
        <dbReference type="ARBA" id="ARBA00022573"/>
    </source>
</evidence>
<dbReference type="Pfam" id="PF13241">
    <property type="entry name" value="NAD_binding_7"/>
    <property type="match status" value="1"/>
</dbReference>
<dbReference type="EC" id="2.1.1.107" evidence="14"/>
<dbReference type="InterPro" id="IPR035996">
    <property type="entry name" value="4pyrrol_Methylase_sf"/>
</dbReference>
<dbReference type="NCBIfam" id="NF004790">
    <property type="entry name" value="PRK06136.1"/>
    <property type="match status" value="1"/>
</dbReference>
<evidence type="ECO:0000256" key="5">
    <source>
        <dbReference type="ARBA" id="ARBA00022691"/>
    </source>
</evidence>
<comment type="pathway">
    <text evidence="1">Porphyrin-containing compound metabolism; siroheme biosynthesis; sirohydrochlorin from precorrin-2: step 1/1.</text>
</comment>
<dbReference type="GO" id="GO:0043115">
    <property type="term" value="F:precorrin-2 dehydrogenase activity"/>
    <property type="evidence" value="ECO:0007669"/>
    <property type="project" value="UniProtKB-EC"/>
</dbReference>
<dbReference type="InterPro" id="IPR006367">
    <property type="entry name" value="Sirohaem_synthase_N"/>
</dbReference>
<dbReference type="FunFam" id="3.40.1010.10:FF:000001">
    <property type="entry name" value="Siroheme synthase"/>
    <property type="match status" value="1"/>
</dbReference>
<keyword evidence="4 14" id="KW-0808">Transferase</keyword>
<evidence type="ECO:0000256" key="6">
    <source>
        <dbReference type="ARBA" id="ARBA00023002"/>
    </source>
</evidence>
<dbReference type="GO" id="GO:0051287">
    <property type="term" value="F:NAD binding"/>
    <property type="evidence" value="ECO:0007669"/>
    <property type="project" value="InterPro"/>
</dbReference>
<evidence type="ECO:0000256" key="10">
    <source>
        <dbReference type="ARBA" id="ARBA00023268"/>
    </source>
</evidence>
<proteinExistence type="predicted"/>
<evidence type="ECO:0000256" key="8">
    <source>
        <dbReference type="ARBA" id="ARBA00023239"/>
    </source>
</evidence>
<dbReference type="InterPro" id="IPR006366">
    <property type="entry name" value="CobA/CysG_C"/>
</dbReference>
<evidence type="ECO:0000313" key="15">
    <source>
        <dbReference type="Proteomes" id="UP000316125"/>
    </source>
</evidence>
<dbReference type="Gene3D" id="3.40.1010.10">
    <property type="entry name" value="Cobalt-precorrin-4 Transmethylase, Domain 1"/>
    <property type="match status" value="1"/>
</dbReference>
<dbReference type="RefSeq" id="WP_140036155.1">
    <property type="nucleotide sequence ID" value="NZ_CP041040.1"/>
</dbReference>
<dbReference type="InterPro" id="IPR014776">
    <property type="entry name" value="4pyrrole_Mease_sub2"/>
</dbReference>
<keyword evidence="3 14" id="KW-0489">Methyltransferase</keyword>
<dbReference type="InterPro" id="IPR050161">
    <property type="entry name" value="Siro_Cobalamin_biosynth"/>
</dbReference>
<dbReference type="Gene3D" id="3.40.50.720">
    <property type="entry name" value="NAD(P)-binding Rossmann-like Domain"/>
    <property type="match status" value="1"/>
</dbReference>
<feature type="active site" description="Proton donor" evidence="12">
    <location>
        <position position="218"/>
    </location>
</feature>
<dbReference type="PANTHER" id="PTHR45790:SF3">
    <property type="entry name" value="S-ADENOSYL-L-METHIONINE-DEPENDENT UROPORPHYRINOGEN III METHYLTRANSFERASE, CHLOROPLASTIC"/>
    <property type="match status" value="1"/>
</dbReference>
<keyword evidence="2" id="KW-0169">Cobalamin biosynthesis</keyword>
<dbReference type="Proteomes" id="UP000316125">
    <property type="component" value="Chromosome"/>
</dbReference>
<dbReference type="Gene3D" id="3.30.950.10">
    <property type="entry name" value="Methyltransferase, Cobalt-precorrin-4 Transmethylase, Domain 2"/>
    <property type="match status" value="1"/>
</dbReference>
<feature type="domain" description="Tetrapyrrole methylase" evidence="13">
    <location>
        <begin position="167"/>
        <end position="372"/>
    </location>
</feature>
<dbReference type="GO" id="GO:0051266">
    <property type="term" value="F:sirohydrochlorin ferrochelatase activity"/>
    <property type="evidence" value="ECO:0007669"/>
    <property type="project" value="InterPro"/>
</dbReference>
<dbReference type="SUPFAM" id="SSF51735">
    <property type="entry name" value="NAD(P)-binding Rossmann-fold domains"/>
    <property type="match status" value="1"/>
</dbReference>
<evidence type="ECO:0000256" key="7">
    <source>
        <dbReference type="ARBA" id="ARBA00023027"/>
    </source>
</evidence>
<evidence type="ECO:0000256" key="9">
    <source>
        <dbReference type="ARBA" id="ARBA00023244"/>
    </source>
</evidence>
<sequence length="411" mass="42386">MTVMLGVNLTGRDVLLVGGGAVAAKRLRRFLAEGASVRIVAPALHEDTVRLVESHGVAWQGREFRAADLAGAWLVHTATGDVHVDRAVGEQCELQRVLCINASDGAHGSARLTAQAEVGDVTVAVTSTVGADPRRSMAVRDAIIALVGDGRLPLRRRRGAHSGRVDLVGGGPGPADLMTVRARRLIAEADVLVTDRLGPAAEIVQGLDPDVEVIDVGKQPGRHPVPQEEINRIIVERAAAGLRVVRLKGGDPFVFGRGGEEMLACLAAGVPVDVTPGITSAIAVPQSAGIPVTHRGTAAAFHVVNGQGGLGPGTLEAMADATVTTVVLMGVAALGRLVESAIAHGVPKDRPVAFVESGHTPQQRTTRTTLGRAVEDALAVGLRNPAVIVIGEVASERLLLPSPSTIGAALA</sequence>
<name>A0A4Y5YM32_9MICO</name>
<keyword evidence="9" id="KW-0627">Porphyrin biosynthesis</keyword>
<dbReference type="AlphaFoldDB" id="A0A4Y5YM32"/>
<gene>
    <name evidence="14" type="primary">cobA</name>
    <name evidence="14" type="ORF">FIV50_03170</name>
</gene>
<dbReference type="EMBL" id="CP041040">
    <property type="protein sequence ID" value="QDE33872.1"/>
    <property type="molecule type" value="Genomic_DNA"/>
</dbReference>
<keyword evidence="10" id="KW-0511">Multifunctional enzyme</keyword>
<keyword evidence="5" id="KW-0949">S-adenosyl-L-methionine</keyword>
<accession>A0A4Y5YM32</accession>
<evidence type="ECO:0000256" key="3">
    <source>
        <dbReference type="ARBA" id="ARBA00022603"/>
    </source>
</evidence>
<dbReference type="GO" id="GO:0032259">
    <property type="term" value="P:methylation"/>
    <property type="evidence" value="ECO:0007669"/>
    <property type="project" value="UniProtKB-KW"/>
</dbReference>
<protein>
    <submittedName>
        <fullName evidence="14">Uroporphyrinogen-III C-methyltransferase</fullName>
        <ecNumber evidence="14">2.1.1.107</ecNumber>
    </submittedName>
</protein>
<dbReference type="NCBIfam" id="TIGR01469">
    <property type="entry name" value="cobA_cysG_Cterm"/>
    <property type="match status" value="1"/>
</dbReference>
<dbReference type="GO" id="GO:0019354">
    <property type="term" value="P:siroheme biosynthetic process"/>
    <property type="evidence" value="ECO:0007669"/>
    <property type="project" value="UniProtKB-UniPathway"/>
</dbReference>
<evidence type="ECO:0000256" key="12">
    <source>
        <dbReference type="PIRSR" id="PIRSR036426-1"/>
    </source>
</evidence>
<dbReference type="CDD" id="cd11642">
    <property type="entry name" value="SUMT"/>
    <property type="match status" value="1"/>
</dbReference>
<dbReference type="OrthoDB" id="9815856at2"/>